<dbReference type="InterPro" id="IPR012480">
    <property type="entry name" value="Hepar_II_III_C"/>
</dbReference>
<keyword evidence="2 5" id="KW-0732">Signal</keyword>
<evidence type="ECO:0000256" key="4">
    <source>
        <dbReference type="ARBA" id="ARBA00023239"/>
    </source>
</evidence>
<evidence type="ECO:0000256" key="3">
    <source>
        <dbReference type="ARBA" id="ARBA00022764"/>
    </source>
</evidence>
<comment type="subcellular location">
    <subcellularLocation>
        <location evidence="1">Periplasm</location>
    </subcellularLocation>
</comment>
<dbReference type="InterPro" id="IPR008929">
    <property type="entry name" value="Chondroitin_lyas"/>
</dbReference>
<dbReference type="Gene3D" id="1.50.10.100">
    <property type="entry name" value="Chondroitin AC/alginate lyase"/>
    <property type="match status" value="1"/>
</dbReference>
<evidence type="ECO:0000313" key="10">
    <source>
        <dbReference type="Proteomes" id="UP000635384"/>
    </source>
</evidence>
<feature type="domain" description="Alginate lyase" evidence="6">
    <location>
        <begin position="79"/>
        <end position="288"/>
    </location>
</feature>
<proteinExistence type="predicted"/>
<evidence type="ECO:0000256" key="5">
    <source>
        <dbReference type="SAM" id="SignalP"/>
    </source>
</evidence>
<dbReference type="PANTHER" id="PTHR39210">
    <property type="entry name" value="HEPARIN-SULFATE LYASE"/>
    <property type="match status" value="1"/>
</dbReference>
<sequence>MSRAALLAATIIAGSLPQAALAVASQDNTSLDATEPASSHSPLFAAELERAREFVDGMITEGVVVPVPKDPGGGYTHEQHKRNFRAIYQGGQLYRITGEERYRDYVRNMLLEYAELYPTLDDHPAQANQNVGRLFWQVLNDAMWLVHAVQGYGDIRDTLNAEDRQRIDDNVFRPAVHFLSVESERTFNRIHNHATWATAGVGMTGYLLGDQDMVDRALLGSDKSGETGFIRQTELLFSPDGYYTEGPYYQRFALLPFLVFADAIERNEPERRIFEHRDGILLKALRTTVQLSYRGYFFPFNDAIRDKSLRTAELYEGVAIAYGQTRDPALLSVADFQGRTVLRPNGALVSRDLAAGMAEPFPFRTLLLSDGPDGDEGAVAILRQGPTNAEGEPATALIAKNSSQGMGHGHFDKLAWQLYDNGNEIVRDYGAARFLNIEAKRGGRYLPENTTWAKSSVAHNTLVVDQTSHFGGDAKLADTLWPTQLYFSDAPGLQVTSSVMDSAYPGVTMRRTWLMPTIAGLEAPLVIDLVHAQSDEPHQYDLPLHYSGHIMEFDFEPISNTAERPVLGSDNGYQHIWVDAEAGLQDGRGALTWILDGRFYTYRFAGNGPLTAILGESGANDPEFNLRREPLIMLRAQREGEASFASLLEAHGSYDGAAEQTLDSRSLVSDLNHQRIDGMDLVRLTLKSGQRFAIAVSHNPDPATAHSVTLDGESLEWDGFAAVIALPGEDN</sequence>
<feature type="signal peptide" evidence="5">
    <location>
        <begin position="1"/>
        <end position="22"/>
    </location>
</feature>
<dbReference type="Proteomes" id="UP000635384">
    <property type="component" value="Unassembled WGS sequence"/>
</dbReference>
<feature type="domain" description="Exo-oligoalginate lyase C-terminal" evidence="8">
    <location>
        <begin position="686"/>
        <end position="724"/>
    </location>
</feature>
<dbReference type="SUPFAM" id="SSF48230">
    <property type="entry name" value="Chondroitin AC/alginate lyase"/>
    <property type="match status" value="1"/>
</dbReference>
<accession>A0ABR8KR30</accession>
<dbReference type="Gene3D" id="2.70.98.70">
    <property type="match status" value="1"/>
</dbReference>
<evidence type="ECO:0000256" key="1">
    <source>
        <dbReference type="ARBA" id="ARBA00004418"/>
    </source>
</evidence>
<evidence type="ECO:0000259" key="8">
    <source>
        <dbReference type="Pfam" id="PF22686"/>
    </source>
</evidence>
<keyword evidence="3" id="KW-0574">Periplasm</keyword>
<reference evidence="9 10" key="1">
    <citation type="submission" date="2020-09" db="EMBL/GenBank/DDBJ databases">
        <authorList>
            <person name="Yoon J.-W."/>
        </authorList>
    </citation>
    <scope>NUCLEOTIDE SEQUENCE [LARGE SCALE GENOMIC DNA]</scope>
    <source>
        <strain evidence="9 10">KMU-140</strain>
    </source>
</reference>
<evidence type="ECO:0000256" key="2">
    <source>
        <dbReference type="ARBA" id="ARBA00022729"/>
    </source>
</evidence>
<gene>
    <name evidence="9" type="ORF">IB285_06275</name>
</gene>
<keyword evidence="4 9" id="KW-0456">Lyase</keyword>
<dbReference type="EMBL" id="JACXLC010000001">
    <property type="protein sequence ID" value="MBD2841867.1"/>
    <property type="molecule type" value="Genomic_DNA"/>
</dbReference>
<feature type="domain" description="Heparinase II/III-like C-terminal" evidence="7">
    <location>
        <begin position="370"/>
        <end position="630"/>
    </location>
</feature>
<dbReference type="Pfam" id="PF22686">
    <property type="entry name" value="Alg17C_C"/>
    <property type="match status" value="1"/>
</dbReference>
<keyword evidence="10" id="KW-1185">Reference proteome</keyword>
<evidence type="ECO:0000259" key="7">
    <source>
        <dbReference type="Pfam" id="PF07940"/>
    </source>
</evidence>
<dbReference type="PANTHER" id="PTHR39210:SF1">
    <property type="entry name" value="HEPARIN-SULFATE LYASE"/>
    <property type="match status" value="1"/>
</dbReference>
<dbReference type="GO" id="GO:0016829">
    <property type="term" value="F:lyase activity"/>
    <property type="evidence" value="ECO:0007669"/>
    <property type="project" value="UniProtKB-KW"/>
</dbReference>
<dbReference type="RefSeq" id="WP_190787371.1">
    <property type="nucleotide sequence ID" value="NZ_JACXLC010000001.1"/>
</dbReference>
<feature type="chain" id="PRO_5045911541" evidence="5">
    <location>
        <begin position="23"/>
        <end position="731"/>
    </location>
</feature>
<evidence type="ECO:0000313" key="9">
    <source>
        <dbReference type="EMBL" id="MBD2841867.1"/>
    </source>
</evidence>
<evidence type="ECO:0000259" key="6">
    <source>
        <dbReference type="Pfam" id="PF05426"/>
    </source>
</evidence>
<comment type="caution">
    <text evidence="9">The sequence shown here is derived from an EMBL/GenBank/DDBJ whole genome shotgun (WGS) entry which is preliminary data.</text>
</comment>
<dbReference type="Pfam" id="PF05426">
    <property type="entry name" value="Alginate_lyase"/>
    <property type="match status" value="1"/>
</dbReference>
<dbReference type="Pfam" id="PF07940">
    <property type="entry name" value="Hepar_II_III_C"/>
    <property type="match status" value="1"/>
</dbReference>
<name>A0ABR8KR30_9SPHN</name>
<protein>
    <submittedName>
        <fullName evidence="9">Alginate lyase family protein</fullName>
    </submittedName>
</protein>
<dbReference type="InterPro" id="IPR055076">
    <property type="entry name" value="Alg17C_C"/>
</dbReference>
<organism evidence="9 10">
    <name type="scientific">Erythrobacter rubeus</name>
    <dbReference type="NCBI Taxonomy" id="2760803"/>
    <lineage>
        <taxon>Bacteria</taxon>
        <taxon>Pseudomonadati</taxon>
        <taxon>Pseudomonadota</taxon>
        <taxon>Alphaproteobacteria</taxon>
        <taxon>Sphingomonadales</taxon>
        <taxon>Erythrobacteraceae</taxon>
        <taxon>Erythrobacter/Porphyrobacter group</taxon>
        <taxon>Erythrobacter</taxon>
    </lineage>
</organism>
<dbReference type="InterPro" id="IPR008397">
    <property type="entry name" value="Alginate_lyase_dom"/>
</dbReference>